<dbReference type="EMBL" id="JACPNR010000011">
    <property type="protein sequence ID" value="MBI2679075.1"/>
    <property type="molecule type" value="Genomic_DNA"/>
</dbReference>
<feature type="repeat" description="TPR" evidence="3">
    <location>
        <begin position="150"/>
        <end position="183"/>
    </location>
</feature>
<dbReference type="Gene3D" id="1.25.40.10">
    <property type="entry name" value="Tetratricopeptide repeat domain"/>
    <property type="match status" value="6"/>
</dbReference>
<sequence length="1415" mass="155805">MKKISYWIVCSLLLLAASPAVAQTFEIGGKSTATPPPAVNKNGKASPAAAGKKKSGKSAKGGAASSGAPSSGGLGWGASIDVTRDARAAEQAIKHKDPAAATMYAQRAVNKAPQNPNLWFLLGYTARLSGRYGQSVQAYQKGLSLKAGSAEGLSGLAQTYAKMGRRDDAKRLLAQAIAAAPKNVTNILVLGEIQIQSGEFQQGIATLERAESIKPSSHSELLMAVAYMKLKQMEKAKVLLARAKARDPKNVAIFRAVANFQREEKDYKSAIATLKSAPRMSPEVLADLGYTYELADMPKDSAAAYERAAKAAPAQIGYQLSAAQAVLRTGDPDKAKQYLARATQIDADHYRLHAIRGAMAKAENRPDEAIREYQFALAHLPEGGAPEGQMYPVLLRLNLSELFKQTGNEAAAKSQLAMAEQEISKIHVEGPQMAEFLRVRASIKLGAGDFAGAEADLKQALKLDPANTNAALGLASVYWKAKRTGEAQKIYADVLAQDPKNRFALESLGYLARELGNRAQAEEFFNRLAQAYPDDYVAYLALGDMYTDARDFLRADANYQQAYKRAPKNPIVVANAANAAIEARKFELAKTWVDRATGSMNDDPRVMRERERYLFHTGKYLESAQLGRKVLEKLPRDRNGSVYLGYALYNLGRYDDVLTLTSQYEQVLPKEANFPLLQGHVHKQSQLLDQAVDDYTRAIEKDPKMVEPYVNRGYVRNDLQDPELASQDFNQALKLAPNNGIAHLGLAFSSLQLKRGHVALEEADAAEKLMGESGATHLARATAYRQMRVLDRAEKEYRAALKYSPNDLHLHMALADTLYHARKYNDSIAELDQVLRLQPENAATVYAQMAHAHAQMGHRAETFQYIEAAEREGGGESQVLLATGDALLVLGDEEAAMERFARALQAPDADRVAARLAVAKVFAHKNEYDDAKQQVALAFAESRVGEASPVTDENLIEAANIFLAAHDFKLAEKYYRRAADAGAGEEVVAIGLANTYLAQGQAAQAQAQLAALGNPADYASSYDYQLAAGNMYRQSHDMPRALSAFGRANQLDTQSDVAQRQMYEVAAQEGYQINRRFSVLSDLDVHGIFQPATVYELDAKLFGITDPALMPSPRNPREMVLTNAFRVHQGGLPTISGFFQVRNAKGVSEIPGLGLVLNRDTTDYSFNAAINPVLHFAGESVAINTGVQYTIRRDSDVPVALNQNLLREFLHFSTSSFFNWLAVRGSAYHEAGPFTDRNLNSRDVGGELEFRVGRPWGKTAMITGYSLRDLQFDPLIREYFTTSTWVGVERKFGEKLTVRLLGEYVRAWRVQDNLFATAQMARPAVELHYRANNRWSADGTFALSRGQGFHTYDNMQSSFFISYMKPWRSHVNDGLGEVPVEYPLRFSIGIQQQSFPNFTGRGQSVFRPVIRLTLF</sequence>
<evidence type="ECO:0000256" key="1">
    <source>
        <dbReference type="ARBA" id="ARBA00022737"/>
    </source>
</evidence>
<feature type="chain" id="PRO_5037872972" evidence="5">
    <location>
        <begin position="23"/>
        <end position="1415"/>
    </location>
</feature>
<feature type="compositionally biased region" description="Low complexity" evidence="4">
    <location>
        <begin position="58"/>
        <end position="69"/>
    </location>
</feature>
<evidence type="ECO:0000256" key="3">
    <source>
        <dbReference type="PROSITE-ProRule" id="PRU00339"/>
    </source>
</evidence>
<gene>
    <name evidence="6" type="ORF">HYX28_09865</name>
</gene>
<keyword evidence="5" id="KW-0732">Signal</keyword>
<dbReference type="InterPro" id="IPR051012">
    <property type="entry name" value="CellSynth/LPSAsmb/PSIAsmb"/>
</dbReference>
<evidence type="ECO:0000313" key="7">
    <source>
        <dbReference type="Proteomes" id="UP000779809"/>
    </source>
</evidence>
<evidence type="ECO:0000256" key="4">
    <source>
        <dbReference type="SAM" id="MobiDB-lite"/>
    </source>
</evidence>
<protein>
    <submittedName>
        <fullName evidence="6">Tetratricopeptide repeat protein</fullName>
    </submittedName>
</protein>
<dbReference type="Pfam" id="PF13181">
    <property type="entry name" value="TPR_8"/>
    <property type="match status" value="2"/>
</dbReference>
<proteinExistence type="predicted"/>
<name>A0A932ERP2_9BACT</name>
<accession>A0A932ERP2</accession>
<dbReference type="Proteomes" id="UP000779809">
    <property type="component" value="Unassembled WGS sequence"/>
</dbReference>
<dbReference type="InterPro" id="IPR011990">
    <property type="entry name" value="TPR-like_helical_dom_sf"/>
</dbReference>
<reference evidence="6" key="1">
    <citation type="submission" date="2020-07" db="EMBL/GenBank/DDBJ databases">
        <title>Huge and variable diversity of episymbiotic CPR bacteria and DPANN archaea in groundwater ecosystems.</title>
        <authorList>
            <person name="He C.Y."/>
            <person name="Keren R."/>
            <person name="Whittaker M."/>
            <person name="Farag I.F."/>
            <person name="Doudna J."/>
            <person name="Cate J.H.D."/>
            <person name="Banfield J.F."/>
        </authorList>
    </citation>
    <scope>NUCLEOTIDE SEQUENCE</scope>
    <source>
        <strain evidence="6">NC_groundwater_580_Pr5_B-0.1um_64_19</strain>
    </source>
</reference>
<evidence type="ECO:0000313" key="6">
    <source>
        <dbReference type="EMBL" id="MBI2679075.1"/>
    </source>
</evidence>
<dbReference type="Pfam" id="PF13432">
    <property type="entry name" value="TPR_16"/>
    <property type="match status" value="1"/>
</dbReference>
<feature type="repeat" description="TPR" evidence="3">
    <location>
        <begin position="672"/>
        <end position="705"/>
    </location>
</feature>
<evidence type="ECO:0000256" key="2">
    <source>
        <dbReference type="ARBA" id="ARBA00022803"/>
    </source>
</evidence>
<dbReference type="PANTHER" id="PTHR45586:SF1">
    <property type="entry name" value="LIPOPOLYSACCHARIDE ASSEMBLY PROTEIN B"/>
    <property type="match status" value="1"/>
</dbReference>
<feature type="region of interest" description="Disordered" evidence="4">
    <location>
        <begin position="30"/>
        <end position="71"/>
    </location>
</feature>
<feature type="repeat" description="TPR" evidence="3">
    <location>
        <begin position="706"/>
        <end position="739"/>
    </location>
</feature>
<dbReference type="SUPFAM" id="SSF48452">
    <property type="entry name" value="TPR-like"/>
    <property type="match status" value="5"/>
</dbReference>
<feature type="repeat" description="TPR" evidence="3">
    <location>
        <begin position="536"/>
        <end position="569"/>
    </location>
</feature>
<keyword evidence="2 3" id="KW-0802">TPR repeat</keyword>
<dbReference type="PANTHER" id="PTHR45586">
    <property type="entry name" value="TPR REPEAT-CONTAINING PROTEIN PA4667"/>
    <property type="match status" value="1"/>
</dbReference>
<feature type="signal peptide" evidence="5">
    <location>
        <begin position="1"/>
        <end position="22"/>
    </location>
</feature>
<evidence type="ECO:0000256" key="5">
    <source>
        <dbReference type="SAM" id="SignalP"/>
    </source>
</evidence>
<dbReference type="PROSITE" id="PS50005">
    <property type="entry name" value="TPR"/>
    <property type="match status" value="5"/>
</dbReference>
<feature type="repeat" description="TPR" evidence="3">
    <location>
        <begin position="774"/>
        <end position="807"/>
    </location>
</feature>
<organism evidence="6 7">
    <name type="scientific">Candidatus Korobacter versatilis</name>
    <dbReference type="NCBI Taxonomy" id="658062"/>
    <lineage>
        <taxon>Bacteria</taxon>
        <taxon>Pseudomonadati</taxon>
        <taxon>Acidobacteriota</taxon>
        <taxon>Terriglobia</taxon>
        <taxon>Terriglobales</taxon>
        <taxon>Candidatus Korobacteraceae</taxon>
        <taxon>Candidatus Korobacter</taxon>
    </lineage>
</organism>
<dbReference type="SMART" id="SM00028">
    <property type="entry name" value="TPR"/>
    <property type="match status" value="17"/>
</dbReference>
<dbReference type="InterPro" id="IPR019734">
    <property type="entry name" value="TPR_rpt"/>
</dbReference>
<comment type="caution">
    <text evidence="6">The sequence shown here is derived from an EMBL/GenBank/DDBJ whole genome shotgun (WGS) entry which is preliminary data.</text>
</comment>
<dbReference type="Pfam" id="PF14559">
    <property type="entry name" value="TPR_19"/>
    <property type="match status" value="2"/>
</dbReference>
<keyword evidence="1" id="KW-0677">Repeat</keyword>